<dbReference type="InterPro" id="IPR023186">
    <property type="entry name" value="IUNH"/>
</dbReference>
<dbReference type="Pfam" id="PF01156">
    <property type="entry name" value="IU_nuc_hydro"/>
    <property type="match status" value="1"/>
</dbReference>
<evidence type="ECO:0000313" key="4">
    <source>
        <dbReference type="EMBL" id="MFC3834509.1"/>
    </source>
</evidence>
<evidence type="ECO:0000256" key="1">
    <source>
        <dbReference type="ARBA" id="ARBA00022801"/>
    </source>
</evidence>
<sequence>MSLPTSPLPVVLDGDPGLDDAVAWLLALASPDLDVRAITAVHGNVPLALTVRNAGVTLALAGADRPYHAGADRPLVRGAVTAAAVHGATGLPAQNLPDPTQPPQAEHAVAALIRHGRAQPGGLTVIATGPLTNVALAFRLAPDLPELLREVVWMGGSTALGNRTPAAEFNALADPHAARIVFDSGVPLRMVGLNVTMQCIATPERVQALRDLGTRAGAVSAELLTFYAGVYRERYGLNGGALHDPLAVAAVLWPELLEWTAMDVQVEVHEGPNFGRTTCDVYGVTGRAPNARVAVGVDDPAFFDRLLRAIATVP</sequence>
<reference evidence="5" key="1">
    <citation type="journal article" date="2019" name="Int. J. Syst. Evol. Microbiol.">
        <title>The Global Catalogue of Microorganisms (GCM) 10K type strain sequencing project: providing services to taxonomists for standard genome sequencing and annotation.</title>
        <authorList>
            <consortium name="The Broad Institute Genomics Platform"/>
            <consortium name="The Broad Institute Genome Sequencing Center for Infectious Disease"/>
            <person name="Wu L."/>
            <person name="Ma J."/>
        </authorList>
    </citation>
    <scope>NUCLEOTIDE SEQUENCE [LARGE SCALE GENOMIC DNA]</scope>
    <source>
        <strain evidence="5">CCTCC AB 2017081</strain>
    </source>
</reference>
<keyword evidence="5" id="KW-1185">Reference proteome</keyword>
<evidence type="ECO:0000256" key="2">
    <source>
        <dbReference type="ARBA" id="ARBA00023295"/>
    </source>
</evidence>
<keyword evidence="2" id="KW-0326">Glycosidase</keyword>
<comment type="caution">
    <text evidence="4">The sequence shown here is derived from an EMBL/GenBank/DDBJ whole genome shotgun (WGS) entry which is preliminary data.</text>
</comment>
<proteinExistence type="predicted"/>
<name>A0ABV7ZBW0_9DEIO</name>
<dbReference type="SUPFAM" id="SSF53590">
    <property type="entry name" value="Nucleoside hydrolase"/>
    <property type="match status" value="1"/>
</dbReference>
<dbReference type="CDD" id="cd02651">
    <property type="entry name" value="nuc_hydro_IU_UC_XIUA"/>
    <property type="match status" value="1"/>
</dbReference>
<feature type="domain" description="Inosine/uridine-preferring nucleoside hydrolase" evidence="3">
    <location>
        <begin position="10"/>
        <end position="304"/>
    </location>
</feature>
<organism evidence="4 5">
    <name type="scientific">Deinococcus rufus</name>
    <dbReference type="NCBI Taxonomy" id="2136097"/>
    <lineage>
        <taxon>Bacteria</taxon>
        <taxon>Thermotogati</taxon>
        <taxon>Deinococcota</taxon>
        <taxon>Deinococci</taxon>
        <taxon>Deinococcales</taxon>
        <taxon>Deinococcaceae</taxon>
        <taxon>Deinococcus</taxon>
    </lineage>
</organism>
<dbReference type="PANTHER" id="PTHR12304">
    <property type="entry name" value="INOSINE-URIDINE PREFERRING NUCLEOSIDE HYDROLASE"/>
    <property type="match status" value="1"/>
</dbReference>
<dbReference type="InterPro" id="IPR015910">
    <property type="entry name" value="I/U_nuclsd_hydro_CS"/>
</dbReference>
<evidence type="ECO:0000313" key="5">
    <source>
        <dbReference type="Proteomes" id="UP001595803"/>
    </source>
</evidence>
<dbReference type="InterPro" id="IPR001910">
    <property type="entry name" value="Inosine/uridine_hydrolase_dom"/>
</dbReference>
<dbReference type="EMBL" id="JBHRZG010000024">
    <property type="protein sequence ID" value="MFC3834509.1"/>
    <property type="molecule type" value="Genomic_DNA"/>
</dbReference>
<accession>A0ABV7ZBW0</accession>
<dbReference type="Gene3D" id="3.90.245.10">
    <property type="entry name" value="Ribonucleoside hydrolase-like"/>
    <property type="match status" value="1"/>
</dbReference>
<dbReference type="Proteomes" id="UP001595803">
    <property type="component" value="Unassembled WGS sequence"/>
</dbReference>
<dbReference type="PROSITE" id="PS01247">
    <property type="entry name" value="IUNH"/>
    <property type="match status" value="1"/>
</dbReference>
<dbReference type="InterPro" id="IPR036452">
    <property type="entry name" value="Ribo_hydro-like"/>
</dbReference>
<keyword evidence="1 4" id="KW-0378">Hydrolase</keyword>
<evidence type="ECO:0000259" key="3">
    <source>
        <dbReference type="Pfam" id="PF01156"/>
    </source>
</evidence>
<gene>
    <name evidence="4" type="ORF">ACFOSB_16770</name>
</gene>
<dbReference type="PANTHER" id="PTHR12304:SF4">
    <property type="entry name" value="URIDINE NUCLEOSIDASE"/>
    <property type="match status" value="1"/>
</dbReference>
<protein>
    <submittedName>
        <fullName evidence="4">Nucleoside hydrolase</fullName>
    </submittedName>
</protein>
<dbReference type="GO" id="GO:0016787">
    <property type="term" value="F:hydrolase activity"/>
    <property type="evidence" value="ECO:0007669"/>
    <property type="project" value="UniProtKB-KW"/>
</dbReference>
<dbReference type="RefSeq" id="WP_322472451.1">
    <property type="nucleotide sequence ID" value="NZ_JBHRZG010000024.1"/>
</dbReference>